<dbReference type="InterPro" id="IPR056884">
    <property type="entry name" value="NPHP3-like_N"/>
</dbReference>
<protein>
    <recommendedName>
        <fullName evidence="2">Nephrocystin 3-like N-terminal domain-containing protein</fullName>
    </recommendedName>
</protein>
<reference evidence="4" key="2">
    <citation type="submission" date="2015-01" db="EMBL/GenBank/DDBJ databases">
        <title>Evolutionary Origins and Diversification of the Mycorrhizal Mutualists.</title>
        <authorList>
            <consortium name="DOE Joint Genome Institute"/>
            <consortium name="Mycorrhizal Genomics Consortium"/>
            <person name="Kohler A."/>
            <person name="Kuo A."/>
            <person name="Nagy L.G."/>
            <person name="Floudas D."/>
            <person name="Copeland A."/>
            <person name="Barry K.W."/>
            <person name="Cichocki N."/>
            <person name="Veneault-Fourrey C."/>
            <person name="LaButti K."/>
            <person name="Lindquist E.A."/>
            <person name="Lipzen A."/>
            <person name="Lundell T."/>
            <person name="Morin E."/>
            <person name="Murat C."/>
            <person name="Riley R."/>
            <person name="Ohm R."/>
            <person name="Sun H."/>
            <person name="Tunlid A."/>
            <person name="Henrissat B."/>
            <person name="Grigoriev I.V."/>
            <person name="Hibbett D.S."/>
            <person name="Martin F."/>
        </authorList>
    </citation>
    <scope>NUCLEOTIDE SEQUENCE [LARGE SCALE GENOMIC DNA]</scope>
    <source>
        <strain evidence="4">h7</strain>
    </source>
</reference>
<dbReference type="AlphaFoldDB" id="A0A0C3BW81"/>
<proteinExistence type="predicted"/>
<evidence type="ECO:0000259" key="2">
    <source>
        <dbReference type="Pfam" id="PF24883"/>
    </source>
</evidence>
<evidence type="ECO:0000313" key="4">
    <source>
        <dbReference type="Proteomes" id="UP000053424"/>
    </source>
</evidence>
<accession>A0A0C3BW81</accession>
<evidence type="ECO:0000313" key="3">
    <source>
        <dbReference type="EMBL" id="KIM36349.1"/>
    </source>
</evidence>
<gene>
    <name evidence="3" type="ORF">M413DRAFT_449226</name>
</gene>
<dbReference type="Pfam" id="PF24883">
    <property type="entry name" value="NPHP3_N"/>
    <property type="match status" value="1"/>
</dbReference>
<feature type="domain" description="Nephrocystin 3-like N-terminal" evidence="2">
    <location>
        <begin position="88"/>
        <end position="247"/>
    </location>
</feature>
<dbReference type="EMBL" id="KN831806">
    <property type="protein sequence ID" value="KIM36349.1"/>
    <property type="molecule type" value="Genomic_DNA"/>
</dbReference>
<name>A0A0C3BW81_HEBCY</name>
<dbReference type="Gene3D" id="3.40.50.300">
    <property type="entry name" value="P-loop containing nucleotide triphosphate hydrolases"/>
    <property type="match status" value="1"/>
</dbReference>
<sequence length="857" mass="96828">MFANSRNVAITGGSFHLNVRQSSLDLGAITTGAGEGSDTGAYPGLNILHRHVAAGALHDSANRSNPPKCHPDTRMAVLDDIIGWVRLEDRETDVIWLHGPAGVGKTAIAQTIAEMCQENGELAASFFFSREEIDLNNDRPLIPTLAYQISQSFEIFKPHLSAAVEQNPRLIFGKSLPVQMRQLLLQPLKQTMANRQVGDRDAPWPKLVIIDGLDECQSEVAQENILRAFYDAIKQESFPFLLLVASRPEPQIRDFFEGELIRYKCISLDDRDDADKDIATYLRSSFASILRKHRNNRSMPHTWPSETVIQTLVSKASGQFIYAATVVRFVDVRHQLPSHRLDIALGLRIPQSVVTPAPFAELDKLYLEIFSGLADPQFTLRVLGALLLLKSPLSIDALEELLGLQPGDAFLALCNLHSVLRVPSSTDASGEDRRIHLFHASLGEFLFDAQRSREYHIESNSVQSDLARCCAHNVMGIQVSTLPTRAYGNEFYPLTPKPIYVYARECLIEHIYSIRHFDNETLVFLCRIPPSLLHRWLRWDLEMKPKIRLIERFSALANRFRKSTHPLSQLIGRSFTQDIDSFFKQTWGSRFEIRPDLQTIALATLCITMCAQSPQTPGSIARLLNQDFVGFGTATLVFRPYISTIPVVKIQSEALVEYVKDPERCGGHNPNTPDIHADLVIYCLEFIKNYQCPQSPSQHRERQETQKASSHFDGDEEAYQYAFNHWRVHLEQASSRRLLNYVHFVNDTRCEVIGPHRCIDFESRVIDDVIVPQPTSVADSKLLPLLREIIDVKHLRTPLLSRAECEIEHWNTAASMQLPNAEEYDVHEAIRASRMGYRTIPSTAIQGQTVPIGMQFG</sequence>
<dbReference type="PANTHER" id="PTHR10039:SF14">
    <property type="entry name" value="NACHT DOMAIN-CONTAINING PROTEIN"/>
    <property type="match status" value="1"/>
</dbReference>
<reference evidence="3 4" key="1">
    <citation type="submission" date="2014-04" db="EMBL/GenBank/DDBJ databases">
        <authorList>
            <consortium name="DOE Joint Genome Institute"/>
            <person name="Kuo A."/>
            <person name="Gay G."/>
            <person name="Dore J."/>
            <person name="Kohler A."/>
            <person name="Nagy L.G."/>
            <person name="Floudas D."/>
            <person name="Copeland A."/>
            <person name="Barry K.W."/>
            <person name="Cichocki N."/>
            <person name="Veneault-Fourrey C."/>
            <person name="LaButti K."/>
            <person name="Lindquist E.A."/>
            <person name="Lipzen A."/>
            <person name="Lundell T."/>
            <person name="Morin E."/>
            <person name="Murat C."/>
            <person name="Sun H."/>
            <person name="Tunlid A."/>
            <person name="Henrissat B."/>
            <person name="Grigoriev I.V."/>
            <person name="Hibbett D.S."/>
            <person name="Martin F."/>
            <person name="Nordberg H.P."/>
            <person name="Cantor M.N."/>
            <person name="Hua S.X."/>
        </authorList>
    </citation>
    <scope>NUCLEOTIDE SEQUENCE [LARGE SCALE GENOMIC DNA]</scope>
    <source>
        <strain evidence="4">h7</strain>
    </source>
</reference>
<dbReference type="HOGENOM" id="CLU_000288_6_10_1"/>
<dbReference type="SUPFAM" id="SSF52540">
    <property type="entry name" value="P-loop containing nucleoside triphosphate hydrolases"/>
    <property type="match status" value="1"/>
</dbReference>
<keyword evidence="1" id="KW-0677">Repeat</keyword>
<dbReference type="InterPro" id="IPR027417">
    <property type="entry name" value="P-loop_NTPase"/>
</dbReference>
<keyword evidence="4" id="KW-1185">Reference proteome</keyword>
<dbReference type="Proteomes" id="UP000053424">
    <property type="component" value="Unassembled WGS sequence"/>
</dbReference>
<evidence type="ECO:0000256" key="1">
    <source>
        <dbReference type="ARBA" id="ARBA00022737"/>
    </source>
</evidence>
<dbReference type="PANTHER" id="PTHR10039">
    <property type="entry name" value="AMELOGENIN"/>
    <property type="match status" value="1"/>
</dbReference>
<organism evidence="3 4">
    <name type="scientific">Hebeloma cylindrosporum</name>
    <dbReference type="NCBI Taxonomy" id="76867"/>
    <lineage>
        <taxon>Eukaryota</taxon>
        <taxon>Fungi</taxon>
        <taxon>Dikarya</taxon>
        <taxon>Basidiomycota</taxon>
        <taxon>Agaricomycotina</taxon>
        <taxon>Agaricomycetes</taxon>
        <taxon>Agaricomycetidae</taxon>
        <taxon>Agaricales</taxon>
        <taxon>Agaricineae</taxon>
        <taxon>Hymenogastraceae</taxon>
        <taxon>Hebeloma</taxon>
    </lineage>
</organism>
<dbReference type="OrthoDB" id="4760524at2759"/>